<evidence type="ECO:0000256" key="2">
    <source>
        <dbReference type="ARBA" id="ARBA00010989"/>
    </source>
</evidence>
<dbReference type="InterPro" id="IPR036188">
    <property type="entry name" value="FAD/NAD-bd_sf"/>
</dbReference>
<dbReference type="SUPFAM" id="SSF54373">
    <property type="entry name" value="FAD-linked reductases, C-terminal domain"/>
    <property type="match status" value="1"/>
</dbReference>
<dbReference type="PANTHER" id="PTHR10961:SF46">
    <property type="entry name" value="PEROXISOMAL SARCOSINE OXIDASE"/>
    <property type="match status" value="1"/>
</dbReference>
<gene>
    <name evidence="7" type="ORF">MPDQ_008203</name>
</gene>
<dbReference type="GO" id="GO:0008115">
    <property type="term" value="F:sarcosine oxidase activity"/>
    <property type="evidence" value="ECO:0007669"/>
    <property type="project" value="TreeGrafter"/>
</dbReference>
<dbReference type="Proteomes" id="UP000319663">
    <property type="component" value="Unassembled WGS sequence"/>
</dbReference>
<evidence type="ECO:0000313" key="8">
    <source>
        <dbReference type="Proteomes" id="UP000319663"/>
    </source>
</evidence>
<dbReference type="OrthoDB" id="2219495at2759"/>
<dbReference type="PANTHER" id="PTHR10961">
    <property type="entry name" value="PEROXISOMAL SARCOSINE OXIDASE"/>
    <property type="match status" value="1"/>
</dbReference>
<dbReference type="AlphaFoldDB" id="A0A507QQE6"/>
<evidence type="ECO:0000256" key="1">
    <source>
        <dbReference type="ARBA" id="ARBA00001974"/>
    </source>
</evidence>
<keyword evidence="4" id="KW-0274">FAD</keyword>
<comment type="similarity">
    <text evidence="2">Belongs to the MSOX/MTOX family.</text>
</comment>
<evidence type="ECO:0000256" key="5">
    <source>
        <dbReference type="ARBA" id="ARBA00023002"/>
    </source>
</evidence>
<dbReference type="Gene3D" id="3.30.9.10">
    <property type="entry name" value="D-Amino Acid Oxidase, subunit A, domain 2"/>
    <property type="match status" value="1"/>
</dbReference>
<protein>
    <recommendedName>
        <fullName evidence="6">FAD dependent oxidoreductase domain-containing protein</fullName>
    </recommendedName>
</protein>
<evidence type="ECO:0000256" key="3">
    <source>
        <dbReference type="ARBA" id="ARBA00022630"/>
    </source>
</evidence>
<dbReference type="GO" id="GO:0004657">
    <property type="term" value="F:proline dehydrogenase activity"/>
    <property type="evidence" value="ECO:0007669"/>
    <property type="project" value="TreeGrafter"/>
</dbReference>
<dbReference type="SUPFAM" id="SSF51905">
    <property type="entry name" value="FAD/NAD(P)-binding domain"/>
    <property type="match status" value="1"/>
</dbReference>
<dbReference type="Pfam" id="PF01266">
    <property type="entry name" value="DAO"/>
    <property type="match status" value="1"/>
</dbReference>
<keyword evidence="5" id="KW-0560">Oxidoreductase</keyword>
<evidence type="ECO:0000313" key="7">
    <source>
        <dbReference type="EMBL" id="TQB70667.1"/>
    </source>
</evidence>
<name>A0A507QQE6_MONPU</name>
<evidence type="ECO:0000256" key="4">
    <source>
        <dbReference type="ARBA" id="ARBA00022827"/>
    </source>
</evidence>
<dbReference type="InterPro" id="IPR045170">
    <property type="entry name" value="MTOX"/>
</dbReference>
<keyword evidence="3" id="KW-0285">Flavoprotein</keyword>
<dbReference type="GO" id="GO:0050031">
    <property type="term" value="F:L-pipecolate oxidase activity"/>
    <property type="evidence" value="ECO:0007669"/>
    <property type="project" value="TreeGrafter"/>
</dbReference>
<dbReference type="InterPro" id="IPR006076">
    <property type="entry name" value="FAD-dep_OxRdtase"/>
</dbReference>
<dbReference type="EMBL" id="VIFY01000099">
    <property type="protein sequence ID" value="TQB70667.1"/>
    <property type="molecule type" value="Genomic_DNA"/>
</dbReference>
<proteinExistence type="inferred from homology"/>
<organism evidence="7 8">
    <name type="scientific">Monascus purpureus</name>
    <name type="common">Red mold</name>
    <name type="synonym">Monascus anka</name>
    <dbReference type="NCBI Taxonomy" id="5098"/>
    <lineage>
        <taxon>Eukaryota</taxon>
        <taxon>Fungi</taxon>
        <taxon>Dikarya</taxon>
        <taxon>Ascomycota</taxon>
        <taxon>Pezizomycotina</taxon>
        <taxon>Eurotiomycetes</taxon>
        <taxon>Eurotiomycetidae</taxon>
        <taxon>Eurotiales</taxon>
        <taxon>Aspergillaceae</taxon>
        <taxon>Monascus</taxon>
    </lineage>
</organism>
<accession>A0A507QQE6</accession>
<dbReference type="STRING" id="5098.A0A507QQE6"/>
<reference evidence="7 8" key="1">
    <citation type="submission" date="2019-06" db="EMBL/GenBank/DDBJ databases">
        <title>Wine fermentation using esterase from Monascus purpureus.</title>
        <authorList>
            <person name="Geng C."/>
            <person name="Zhang Y."/>
        </authorList>
    </citation>
    <scope>NUCLEOTIDE SEQUENCE [LARGE SCALE GENOMIC DNA]</scope>
    <source>
        <strain evidence="7">HQ1</strain>
    </source>
</reference>
<dbReference type="Gene3D" id="3.50.50.60">
    <property type="entry name" value="FAD/NAD(P)-binding domain"/>
    <property type="match status" value="1"/>
</dbReference>
<keyword evidence="8" id="KW-1185">Reference proteome</keyword>
<dbReference type="GO" id="GO:0050660">
    <property type="term" value="F:flavin adenine dinucleotide binding"/>
    <property type="evidence" value="ECO:0007669"/>
    <property type="project" value="InterPro"/>
</dbReference>
<comment type="cofactor">
    <cofactor evidence="1">
        <name>FAD</name>
        <dbReference type="ChEBI" id="CHEBI:57692"/>
    </cofactor>
</comment>
<evidence type="ECO:0000259" key="6">
    <source>
        <dbReference type="Pfam" id="PF01266"/>
    </source>
</evidence>
<sequence length="520" mass="56802">MTHRRTGSSCLRAPGFGLFKNRKSEQNAARKLNRSDAKPKAVVGDKAMMIIYGVIPPQFTIQPCKFLQDSVTLDSSSSSTMALPQNILIVGGGVFGLSTALSLSSRHPSSKITLLEASPTIPNPHGSSVDASRIVRADYADAAYAKLAIAAINRWRNTDWGRDGRYTQNGLLLVFPEGNSNARNYARKSYENVKKLGDKVEYLPTKADVHRVAPAFDKDLRVDGGYVNWASGWSNAEASVRYAKKRLDEEGKVVFKTGEVEQILFEQLSSPKATGVLLKDGTTLTADLIILATGAWTPKLVDLRGLAVSTGQAIAFIRISDEEQNRLANMPTILNFATGIFIIPPRNNLLKIARHAYGYHNPKTVPVPGPTSQQGTTMEVSLPETGVPIPPEGEEAMRVALKELLPSFADRPFVETRVCWYTDTPKGDFIVTYHPNHPNLFLATGGSGHAFKFFPVIGDKVVDALEGKLDPELKKMWAWPESKVDPNFLATEDGSRSGVKGLRLLDELAKGKKASRSSVL</sequence>
<feature type="domain" description="FAD dependent oxidoreductase" evidence="6">
    <location>
        <begin position="87"/>
        <end position="463"/>
    </location>
</feature>
<comment type="caution">
    <text evidence="7">The sequence shown here is derived from an EMBL/GenBank/DDBJ whole genome shotgun (WGS) entry which is preliminary data.</text>
</comment>